<dbReference type="InterPro" id="IPR046373">
    <property type="entry name" value="Acyl-CoA_Oxase/DH_mid-dom_sf"/>
</dbReference>
<dbReference type="InterPro" id="IPR009100">
    <property type="entry name" value="AcylCoA_DH/oxidase_NM_dom_sf"/>
</dbReference>
<dbReference type="PANTHER" id="PTHR43292">
    <property type="entry name" value="ACYL-COA DEHYDROGENASE"/>
    <property type="match status" value="1"/>
</dbReference>
<organism evidence="10">
    <name type="scientific">freshwater metagenome</name>
    <dbReference type="NCBI Taxonomy" id="449393"/>
    <lineage>
        <taxon>unclassified sequences</taxon>
        <taxon>metagenomes</taxon>
        <taxon>ecological metagenomes</taxon>
    </lineage>
</organism>
<evidence type="ECO:0000313" key="11">
    <source>
        <dbReference type="EMBL" id="CAB5015493.1"/>
    </source>
</evidence>
<dbReference type="Gene3D" id="1.20.140.10">
    <property type="entry name" value="Butyryl-CoA Dehydrogenase, subunit A, domain 3"/>
    <property type="match status" value="1"/>
</dbReference>
<protein>
    <submittedName>
        <fullName evidence="10">Unannotated protein</fullName>
    </submittedName>
</protein>
<evidence type="ECO:0000256" key="1">
    <source>
        <dbReference type="ARBA" id="ARBA00001974"/>
    </source>
</evidence>
<feature type="domain" description="Acyl-CoA dehydrogenase/oxidase C-terminal" evidence="6">
    <location>
        <begin position="233"/>
        <end position="390"/>
    </location>
</feature>
<keyword evidence="4" id="KW-0274">FAD</keyword>
<dbReference type="EMBL" id="CAFABE010000005">
    <property type="protein sequence ID" value="CAB4817739.1"/>
    <property type="molecule type" value="Genomic_DNA"/>
</dbReference>
<accession>A0A6J7ECU0</accession>
<dbReference type="InterPro" id="IPR009075">
    <property type="entry name" value="AcylCo_DH/oxidase_C"/>
</dbReference>
<dbReference type="SUPFAM" id="SSF56645">
    <property type="entry name" value="Acyl-CoA dehydrogenase NM domain-like"/>
    <property type="match status" value="1"/>
</dbReference>
<dbReference type="InterPro" id="IPR052161">
    <property type="entry name" value="Mycobact_Acyl-CoA_DH"/>
</dbReference>
<evidence type="ECO:0000313" key="9">
    <source>
        <dbReference type="EMBL" id="CAB4817739.1"/>
    </source>
</evidence>
<comment type="cofactor">
    <cofactor evidence="1">
        <name>FAD</name>
        <dbReference type="ChEBI" id="CHEBI:57692"/>
    </cofactor>
</comment>
<dbReference type="EMBL" id="CAFBLT010000001">
    <property type="protein sequence ID" value="CAB4878349.1"/>
    <property type="molecule type" value="Genomic_DNA"/>
</dbReference>
<sequence>MDLRYSDEEEQFRSELRTWLSGVLPNLPPKPSSTDWPGRRAYDAQWQRLLFDAGYAGVDWPVEGGGRGASPIEQLIFKEECERVGAPYVGTGFVGLLHAGPTIIAEGTQAQRETYLAPILRGDDVWCQGFSEPSSGSDLASLRTKAVRDGDEYVINGSKIWTSHAEVADYCELLVRTGPDDSRHKGITWLIMPMKSPGIEIRPLKTIAGSTEFAELFLDDVRVPVANRVGDENDGWRVTMVTLSFERGTGFVGELLESMRILRSLTEFAKRNGSWGDPSIRRRVGTLTASFDALWALTKRNVSEAARNGVPGVGGVVFKLSFSEQGQALSELAMDLLDRAGLSASGLNGGDGLGDLPNAEYVDAWMKSISLTIAAGTSQVQRNIVAERVLGLPKEPK</sequence>
<dbReference type="EMBL" id="CAFBPM010000004">
    <property type="protein sequence ID" value="CAB5015493.1"/>
    <property type="molecule type" value="Genomic_DNA"/>
</dbReference>
<dbReference type="Pfam" id="PF00441">
    <property type="entry name" value="Acyl-CoA_dh_1"/>
    <property type="match status" value="1"/>
</dbReference>
<dbReference type="Gene3D" id="2.40.110.10">
    <property type="entry name" value="Butyryl-CoA Dehydrogenase, subunit A, domain 2"/>
    <property type="match status" value="1"/>
</dbReference>
<dbReference type="PANTHER" id="PTHR43292:SF3">
    <property type="entry name" value="ACYL-COA DEHYDROGENASE FADE29"/>
    <property type="match status" value="1"/>
</dbReference>
<dbReference type="InterPro" id="IPR006091">
    <property type="entry name" value="Acyl-CoA_Oxase/DH_mid-dom"/>
</dbReference>
<feature type="domain" description="Acyl-CoA dehydrogenase/oxidase N-terminal" evidence="8">
    <location>
        <begin position="6"/>
        <end position="123"/>
    </location>
</feature>
<evidence type="ECO:0000259" key="7">
    <source>
        <dbReference type="Pfam" id="PF02770"/>
    </source>
</evidence>
<evidence type="ECO:0000313" key="10">
    <source>
        <dbReference type="EMBL" id="CAB4878349.1"/>
    </source>
</evidence>
<dbReference type="AlphaFoldDB" id="A0A6J7ECU0"/>
<proteinExistence type="inferred from homology"/>
<dbReference type="GO" id="GO:0005886">
    <property type="term" value="C:plasma membrane"/>
    <property type="evidence" value="ECO:0007669"/>
    <property type="project" value="TreeGrafter"/>
</dbReference>
<dbReference type="GO" id="GO:0050660">
    <property type="term" value="F:flavin adenine dinucleotide binding"/>
    <property type="evidence" value="ECO:0007669"/>
    <property type="project" value="InterPro"/>
</dbReference>
<gene>
    <name evidence="9" type="ORF">UFOPK3164_00198</name>
    <name evidence="10" type="ORF">UFOPK3427_01281</name>
    <name evidence="11" type="ORF">UFOPK4112_00569</name>
</gene>
<dbReference type="SUPFAM" id="SSF47203">
    <property type="entry name" value="Acyl-CoA dehydrogenase C-terminal domain-like"/>
    <property type="match status" value="1"/>
</dbReference>
<reference evidence="10" key="1">
    <citation type="submission" date="2020-05" db="EMBL/GenBank/DDBJ databases">
        <authorList>
            <person name="Chiriac C."/>
            <person name="Salcher M."/>
            <person name="Ghai R."/>
            <person name="Kavagutti S V."/>
        </authorList>
    </citation>
    <scope>NUCLEOTIDE SEQUENCE</scope>
</reference>
<dbReference type="Pfam" id="PF02770">
    <property type="entry name" value="Acyl-CoA_dh_M"/>
    <property type="match status" value="1"/>
</dbReference>
<evidence type="ECO:0000256" key="4">
    <source>
        <dbReference type="ARBA" id="ARBA00022827"/>
    </source>
</evidence>
<dbReference type="InterPro" id="IPR037069">
    <property type="entry name" value="AcylCoA_DH/ox_N_sf"/>
</dbReference>
<dbReference type="InterPro" id="IPR013786">
    <property type="entry name" value="AcylCoA_DH/ox_N"/>
</dbReference>
<keyword evidence="3" id="KW-0285">Flavoprotein</keyword>
<name>A0A6J7ECU0_9ZZZZ</name>
<dbReference type="InterPro" id="IPR036250">
    <property type="entry name" value="AcylCo_DH-like_C"/>
</dbReference>
<dbReference type="GO" id="GO:0016627">
    <property type="term" value="F:oxidoreductase activity, acting on the CH-CH group of donors"/>
    <property type="evidence" value="ECO:0007669"/>
    <property type="project" value="InterPro"/>
</dbReference>
<dbReference type="Gene3D" id="1.10.540.10">
    <property type="entry name" value="Acyl-CoA dehydrogenase/oxidase, N-terminal domain"/>
    <property type="match status" value="1"/>
</dbReference>
<comment type="similarity">
    <text evidence="2">Belongs to the acyl-CoA dehydrogenase family.</text>
</comment>
<evidence type="ECO:0000256" key="5">
    <source>
        <dbReference type="ARBA" id="ARBA00023002"/>
    </source>
</evidence>
<evidence type="ECO:0000256" key="3">
    <source>
        <dbReference type="ARBA" id="ARBA00022630"/>
    </source>
</evidence>
<evidence type="ECO:0000259" key="8">
    <source>
        <dbReference type="Pfam" id="PF02771"/>
    </source>
</evidence>
<keyword evidence="5" id="KW-0560">Oxidoreductase</keyword>
<dbReference type="FunFam" id="2.40.110.10:FF:000011">
    <property type="entry name" value="Acyl-CoA dehydrogenase FadE34"/>
    <property type="match status" value="1"/>
</dbReference>
<evidence type="ECO:0000256" key="2">
    <source>
        <dbReference type="ARBA" id="ARBA00009347"/>
    </source>
</evidence>
<evidence type="ECO:0000259" key="6">
    <source>
        <dbReference type="Pfam" id="PF00441"/>
    </source>
</evidence>
<dbReference type="Pfam" id="PF02771">
    <property type="entry name" value="Acyl-CoA_dh_N"/>
    <property type="match status" value="1"/>
</dbReference>
<feature type="domain" description="Acyl-CoA oxidase/dehydrogenase middle" evidence="7">
    <location>
        <begin position="127"/>
        <end position="221"/>
    </location>
</feature>